<dbReference type="EMBL" id="NIDE01000002">
    <property type="protein sequence ID" value="OWK45374.1"/>
    <property type="molecule type" value="Genomic_DNA"/>
</dbReference>
<reference evidence="3" key="1">
    <citation type="submission" date="2017-06" db="EMBL/GenBank/DDBJ databases">
        <title>Genome analysis of Fimbriiglobus ruber SP5, the first member of the order Planctomycetales with confirmed chitinolytic capability.</title>
        <authorList>
            <person name="Ravin N.V."/>
            <person name="Rakitin A.L."/>
            <person name="Ivanova A.A."/>
            <person name="Beletsky A.V."/>
            <person name="Kulichevskaya I.S."/>
            <person name="Mardanov A.V."/>
            <person name="Dedysh S.N."/>
        </authorList>
    </citation>
    <scope>NUCLEOTIDE SEQUENCE [LARGE SCALE GENOMIC DNA]</scope>
    <source>
        <strain evidence="3">SP5</strain>
    </source>
</reference>
<dbReference type="OrthoDB" id="238388at2"/>
<organism evidence="2 3">
    <name type="scientific">Fimbriiglobus ruber</name>
    <dbReference type="NCBI Taxonomy" id="1908690"/>
    <lineage>
        <taxon>Bacteria</taxon>
        <taxon>Pseudomonadati</taxon>
        <taxon>Planctomycetota</taxon>
        <taxon>Planctomycetia</taxon>
        <taxon>Gemmatales</taxon>
        <taxon>Gemmataceae</taxon>
        <taxon>Fimbriiglobus</taxon>
    </lineage>
</organism>
<comment type="caution">
    <text evidence="2">The sequence shown here is derived from an EMBL/GenBank/DDBJ whole genome shotgun (WGS) entry which is preliminary data.</text>
</comment>
<evidence type="ECO:0000313" key="2">
    <source>
        <dbReference type="EMBL" id="OWK45374.1"/>
    </source>
</evidence>
<dbReference type="RefSeq" id="WP_143392942.1">
    <property type="nucleotide sequence ID" value="NZ_NIDE01000002.1"/>
</dbReference>
<sequence>MAPAILIAAGVMVVAGDDPPAAKPAKPAKPPLPTSQLYGATGGEKTQPADSSLPSIPLRARKIDTFYKLISVKKDNIKTPARIGKAAMDAPALTITYQVTSAKALTGNVSVNIRTADGADYQSELANDLKDRGSISLYLSGGIRIIGGIPQRVANKDESALPANFEVFFVRNEPRYGKDLKRSFKVSNSIYLGKSDFDSTLARDWTEEEIAAFSHPPVEGPKPGLYKNVGVDTERAGGTGLGTRRYVDPKRPLLGLDITDSAWAGEKCLGQAMPIYDREYPDFGGTRILADPGYAVGAVTVKSKTYVNAVKITFMKLKANNTLDPTDSYESDWQGAKQVVGKETKLGGDGRKVIGVVEFRGSILDGLALVMEPAKK</sequence>
<evidence type="ECO:0000313" key="3">
    <source>
        <dbReference type="Proteomes" id="UP000214646"/>
    </source>
</evidence>
<feature type="region of interest" description="Disordered" evidence="1">
    <location>
        <begin position="19"/>
        <end position="54"/>
    </location>
</feature>
<accession>A0A225E0P3</accession>
<dbReference type="Proteomes" id="UP000214646">
    <property type="component" value="Unassembled WGS sequence"/>
</dbReference>
<proteinExistence type="predicted"/>
<evidence type="ECO:0000256" key="1">
    <source>
        <dbReference type="SAM" id="MobiDB-lite"/>
    </source>
</evidence>
<name>A0A225E0P3_9BACT</name>
<gene>
    <name evidence="2" type="ORF">FRUB_01705</name>
</gene>
<dbReference type="AlphaFoldDB" id="A0A225E0P3"/>
<protein>
    <submittedName>
        <fullName evidence="2">Uncharacterized protein</fullName>
    </submittedName>
</protein>
<keyword evidence="3" id="KW-1185">Reference proteome</keyword>